<comment type="caution">
    <text evidence="2">The sequence shown here is derived from an EMBL/GenBank/DDBJ whole genome shotgun (WGS) entry which is preliminary data.</text>
</comment>
<dbReference type="OrthoDB" id="7735955at2759"/>
<dbReference type="Proteomes" id="UP000051574">
    <property type="component" value="Unassembled WGS sequence"/>
</dbReference>
<organism evidence="2 3">
    <name type="scientific">Oryctes borbonicus</name>
    <dbReference type="NCBI Taxonomy" id="1629725"/>
    <lineage>
        <taxon>Eukaryota</taxon>
        <taxon>Metazoa</taxon>
        <taxon>Ecdysozoa</taxon>
        <taxon>Arthropoda</taxon>
        <taxon>Hexapoda</taxon>
        <taxon>Insecta</taxon>
        <taxon>Pterygota</taxon>
        <taxon>Neoptera</taxon>
        <taxon>Endopterygota</taxon>
        <taxon>Coleoptera</taxon>
        <taxon>Polyphaga</taxon>
        <taxon>Scarabaeiformia</taxon>
        <taxon>Scarabaeidae</taxon>
        <taxon>Dynastinae</taxon>
        <taxon>Oryctes</taxon>
    </lineage>
</organism>
<evidence type="ECO:0000256" key="1">
    <source>
        <dbReference type="SAM" id="MobiDB-lite"/>
    </source>
</evidence>
<feature type="region of interest" description="Disordered" evidence="1">
    <location>
        <begin position="50"/>
        <end position="86"/>
    </location>
</feature>
<reference evidence="2 3" key="1">
    <citation type="submission" date="2015-09" db="EMBL/GenBank/DDBJ databases">
        <title>Draft genome of the scarab beetle Oryctes borbonicus.</title>
        <authorList>
            <person name="Meyer J.M."/>
            <person name="Markov G.V."/>
            <person name="Baskaran P."/>
            <person name="Herrmann M."/>
            <person name="Sommer R.J."/>
            <person name="Roedelsperger C."/>
        </authorList>
    </citation>
    <scope>NUCLEOTIDE SEQUENCE [LARGE SCALE GENOMIC DNA]</scope>
    <source>
        <strain evidence="2">OB123</strain>
        <tissue evidence="2">Whole animal</tissue>
    </source>
</reference>
<evidence type="ECO:0000313" key="3">
    <source>
        <dbReference type="Proteomes" id="UP000051574"/>
    </source>
</evidence>
<sequence>MDLLNLHDTHDTPRHDYSRFNRFDSLSRIDSLKQDTLNRFETLSINDSLSRVQRRHSATQQDLSMIRRSPKIQRRSSSSRLDDPLPIPVLKAHSPVAQELKNSVAINSSRSDTSKRIEDKWQVPLIQKNVINHGDLFADGHGRSILTQLGAIRMQLQREQLRMDETLRQRGNLQTKAINFH</sequence>
<protein>
    <submittedName>
        <fullName evidence="2">Uncharacterized protein</fullName>
    </submittedName>
</protein>
<dbReference type="EMBL" id="LJIG01002785">
    <property type="protein sequence ID" value="KRT84155.1"/>
    <property type="molecule type" value="Genomic_DNA"/>
</dbReference>
<accession>A0A0T6BAD5</accession>
<evidence type="ECO:0000313" key="2">
    <source>
        <dbReference type="EMBL" id="KRT84155.1"/>
    </source>
</evidence>
<gene>
    <name evidence="2" type="ORF">AMK59_2808</name>
</gene>
<name>A0A0T6BAD5_9SCAR</name>
<keyword evidence="3" id="KW-1185">Reference proteome</keyword>
<proteinExistence type="predicted"/>
<dbReference type="AlphaFoldDB" id="A0A0T6BAD5"/>